<evidence type="ECO:0000313" key="2">
    <source>
        <dbReference type="Proteomes" id="UP001281761"/>
    </source>
</evidence>
<dbReference type="SUPFAM" id="SSF52075">
    <property type="entry name" value="Outer arm dynein light chain 1"/>
    <property type="match status" value="1"/>
</dbReference>
<reference evidence="1 2" key="1">
    <citation type="journal article" date="2022" name="bioRxiv">
        <title>Genomics of Preaxostyla Flagellates Illuminates Evolutionary Transitions and the Path Towards Mitochondrial Loss.</title>
        <authorList>
            <person name="Novak L.V.F."/>
            <person name="Treitli S.C."/>
            <person name="Pyrih J."/>
            <person name="Halakuc P."/>
            <person name="Pipaliya S.V."/>
            <person name="Vacek V."/>
            <person name="Brzon O."/>
            <person name="Soukal P."/>
            <person name="Eme L."/>
            <person name="Dacks J.B."/>
            <person name="Karnkowska A."/>
            <person name="Elias M."/>
            <person name="Hampl V."/>
        </authorList>
    </citation>
    <scope>NUCLEOTIDE SEQUENCE [LARGE SCALE GENOMIC DNA]</scope>
    <source>
        <strain evidence="1">NAU3</strain>
        <tissue evidence="1">Gut</tissue>
    </source>
</reference>
<accession>A0ABQ9Y9B0</accession>
<keyword evidence="2" id="KW-1185">Reference proteome</keyword>
<sequence length="513" mass="57849">MDCSAFLNWSEDQQQSDNEKAVVFRSIVATVKLQPVLDDALEVKAVKFLKSVDPQNEESADTFLNSLASNSDDSLTNFVQSIVVLTSSPNRAISTAVMRILRRLIWNISAKRRLAFFKADLITQLIIPLNPQSLSLSDCEDIHNDLIVTINCCLWLATPYGLEQLEIEDGNEQQAVHEIVLKQLLTPSEKYIRLLCVNRFSIISEDLADAFLALLSALIHRSPYHQRTMDFVLEQFRFCLTHRHTIPHLTLLPNPTRPSSPFLTTEEPKCFFMQINQFLFTLHSTRDADPTNLHDNCCASPVPRAVLWTLSRFVLCDLSLRSTWVLLGLILTRSVHSSSNQLNLSSALRQPTTLGWTLETNRLTLWDFHPTDTLLVCVQSQRGQTTSGEMTLIDNQISWLPKALLTSTLTNLLLAVHLLTHLPDGLSTLTNLQPLDVSFNLFEIISLSISLLTSLVPRNCVSVKIEAVQHELSRLFTLTDLILTHHKLNSPQIWRCGQIVSCLKDSLLPSAIR</sequence>
<evidence type="ECO:0000313" key="1">
    <source>
        <dbReference type="EMBL" id="KAK2960278.1"/>
    </source>
</evidence>
<gene>
    <name evidence="1" type="ORF">BLNAU_4831</name>
</gene>
<dbReference type="InterPro" id="IPR032675">
    <property type="entry name" value="LRR_dom_sf"/>
</dbReference>
<protein>
    <submittedName>
        <fullName evidence="1">Uncharacterized protein</fullName>
    </submittedName>
</protein>
<comment type="caution">
    <text evidence="1">The sequence shown here is derived from an EMBL/GenBank/DDBJ whole genome shotgun (WGS) entry which is preliminary data.</text>
</comment>
<dbReference type="Gene3D" id="3.80.10.10">
    <property type="entry name" value="Ribonuclease Inhibitor"/>
    <property type="match status" value="1"/>
</dbReference>
<organism evidence="1 2">
    <name type="scientific">Blattamonas nauphoetae</name>
    <dbReference type="NCBI Taxonomy" id="2049346"/>
    <lineage>
        <taxon>Eukaryota</taxon>
        <taxon>Metamonada</taxon>
        <taxon>Preaxostyla</taxon>
        <taxon>Oxymonadida</taxon>
        <taxon>Blattamonas</taxon>
    </lineage>
</organism>
<proteinExistence type="predicted"/>
<dbReference type="Proteomes" id="UP001281761">
    <property type="component" value="Unassembled WGS sequence"/>
</dbReference>
<name>A0ABQ9Y9B0_9EUKA</name>
<dbReference type="EMBL" id="JARBJD010000024">
    <property type="protein sequence ID" value="KAK2960278.1"/>
    <property type="molecule type" value="Genomic_DNA"/>
</dbReference>